<dbReference type="GO" id="GO:0004222">
    <property type="term" value="F:metalloendopeptidase activity"/>
    <property type="evidence" value="ECO:0007669"/>
    <property type="project" value="InterPro"/>
</dbReference>
<keyword evidence="8" id="KW-0482">Metalloprotease</keyword>
<feature type="non-terminal residue" evidence="12">
    <location>
        <position position="1"/>
    </location>
</feature>
<feature type="domain" description="Peptidase M13 N-terminal" evidence="11">
    <location>
        <begin position="514"/>
        <end position="903"/>
    </location>
</feature>
<keyword evidence="6" id="KW-0378">Hydrolase</keyword>
<feature type="region of interest" description="Disordered" evidence="9">
    <location>
        <begin position="1"/>
        <end position="290"/>
    </location>
</feature>
<dbReference type="Pfam" id="PF05649">
    <property type="entry name" value="Peptidase_M13_N"/>
    <property type="match status" value="1"/>
</dbReference>
<dbReference type="EMBL" id="GEBQ01011813">
    <property type="protein sequence ID" value="JAT28164.1"/>
    <property type="molecule type" value="Transcribed_RNA"/>
</dbReference>
<evidence type="ECO:0000256" key="5">
    <source>
        <dbReference type="ARBA" id="ARBA00022723"/>
    </source>
</evidence>
<dbReference type="InterPro" id="IPR018497">
    <property type="entry name" value="Peptidase_M13_C"/>
</dbReference>
<evidence type="ECO:0000256" key="1">
    <source>
        <dbReference type="ARBA" id="ARBA00001947"/>
    </source>
</evidence>
<evidence type="ECO:0000256" key="7">
    <source>
        <dbReference type="ARBA" id="ARBA00022833"/>
    </source>
</evidence>
<proteinExistence type="inferred from homology"/>
<evidence type="ECO:0000259" key="11">
    <source>
        <dbReference type="Pfam" id="PF05649"/>
    </source>
</evidence>
<feature type="compositionally biased region" description="Basic and acidic residues" evidence="9">
    <location>
        <begin position="390"/>
        <end position="400"/>
    </location>
</feature>
<gene>
    <name evidence="12" type="ORF">g.22308</name>
</gene>
<comment type="similarity">
    <text evidence="3">Belongs to the peptidase M13 family.</text>
</comment>
<reference evidence="12" key="1">
    <citation type="submission" date="2015-11" db="EMBL/GenBank/DDBJ databases">
        <title>De novo transcriptome assembly of four potential Pierce s Disease insect vectors from Arizona vineyards.</title>
        <authorList>
            <person name="Tassone E.E."/>
        </authorList>
    </citation>
    <scope>NUCLEOTIDE SEQUENCE</scope>
</reference>
<organism evidence="12">
    <name type="scientific">Graphocephala atropunctata</name>
    <dbReference type="NCBI Taxonomy" id="36148"/>
    <lineage>
        <taxon>Eukaryota</taxon>
        <taxon>Metazoa</taxon>
        <taxon>Ecdysozoa</taxon>
        <taxon>Arthropoda</taxon>
        <taxon>Hexapoda</taxon>
        <taxon>Insecta</taxon>
        <taxon>Pterygota</taxon>
        <taxon>Neoptera</taxon>
        <taxon>Paraneoptera</taxon>
        <taxon>Hemiptera</taxon>
        <taxon>Auchenorrhyncha</taxon>
        <taxon>Membracoidea</taxon>
        <taxon>Cicadellidae</taxon>
        <taxon>Cicadellinae</taxon>
        <taxon>Cicadellini</taxon>
        <taxon>Graphocephala</taxon>
    </lineage>
</organism>
<evidence type="ECO:0000256" key="4">
    <source>
        <dbReference type="ARBA" id="ARBA00022670"/>
    </source>
</evidence>
<feature type="compositionally biased region" description="Polar residues" evidence="9">
    <location>
        <begin position="118"/>
        <end position="139"/>
    </location>
</feature>
<dbReference type="Pfam" id="PF01431">
    <property type="entry name" value="Peptidase_M13"/>
    <property type="match status" value="1"/>
</dbReference>
<evidence type="ECO:0000256" key="3">
    <source>
        <dbReference type="ARBA" id="ARBA00007357"/>
    </source>
</evidence>
<accession>A0A1B6LX15</accession>
<feature type="compositionally biased region" description="Polar residues" evidence="9">
    <location>
        <begin position="73"/>
        <end position="82"/>
    </location>
</feature>
<dbReference type="AlphaFoldDB" id="A0A1B6LX15"/>
<evidence type="ECO:0000313" key="12">
    <source>
        <dbReference type="EMBL" id="JAT28164.1"/>
    </source>
</evidence>
<dbReference type="Gene3D" id="3.40.390.10">
    <property type="entry name" value="Collagenase (Catalytic Domain)"/>
    <property type="match status" value="1"/>
</dbReference>
<sequence length="1178" mass="129981">TNDATSVNIHSSTENLTGQQITEPTTRPTLESDSSFDTTPVKYTTSVLPSTTAPAPSVFHGGYETETSETTTPIESGDTSASDAFLSGKVKHDPTTTSTSTKHPPHRDDERKPKLFNNDETSVKIHSSTENSSGQQITEPTIRPTLESNSSFDTTPVKYTTSVLPSTTAPAPSVFHGGYETETSETTTPIESGDTSASDAFLSGKVKHDPTTTSTSTKHPPHRDDERKPKLFTNDATSVNIHSSTENLTGQQITEPTTRPTLESDSSFDTTPVKHTTSDLPSTTASAPSPVFHGVYETETSESTTAIVSGSTTDFNTEDLVIRNPDPSYSSDISTEKVKESSSLPIINNPVPSNSNQNNTSTEEPTKTSSYNLNNPVKDNPDLSTSTTNEDPRKNEKLEDINALAKENEEEVLSSTAKEYSTENTNSAGGTPEKSPTSADATTKIKQTTAPLLSSVSVCPTSVSSCPACPVSTCPTTTPAPVSTVSTEDNVCKTSQCYATAGRMLSLVNLLEDPCEDFYSYACGGMKDNPTLLEEDPAVDVWNRIEKAVKNISTLSPESHQKLKNYYDGCVHYDELILEADRKLEGRKVLDSVAQFANSNSDSMIDLNDLLIKLFKLGSEPLFRLQLDVDSSNSSFFQVVVTVPDWSSSHFLSSDECRKKPSDQIPENLDDAYLDYTNCKNNISDFLETTEKALKYFGVFSHMTDSQSSHLIQEIRISIESDILELLGMLPPSDVVQEAAQFKDYKLVTVTSLESTITQVTWSYLFSNLKINDLEGSSLVQVYFLDKLTQLFSKLAEKDMRMVHNSLLAILAHDLYRDLMLTRSKCDRERYCLDVAASLMPAVMSNLYLKTFPTETVRELQAQVDSLDQKLKVAMEARFTEANWLDKKTLDQVQSKLKKMSVQFPQMLNSSFLIKSLGECDLAGKHYLNDSLCLMKQHQSLLYSRYDEDPHSVDALWLHFSTAFSTQSRLIHGLNTYLIPMAVAGPVYDSRMPKHVVMARLGNILARGIGHNFDTTGVKFNAADKLGMMLSEDSNPTYDDVVQDGNSKYPSFSMSFKENGRFYTYIPKATMTVNQRMSDITAANLSLSTILDMDDTLLPWVPFTSSKQVYFISLAQTLCSKKKISETFTALFEGTSLLPSQRVVNVVSNSKQFALAFNCFEGAKMYPTDMIKTFPMLD</sequence>
<evidence type="ECO:0008006" key="13">
    <source>
        <dbReference type="Google" id="ProtNLM"/>
    </source>
</evidence>
<dbReference type="GO" id="GO:0005886">
    <property type="term" value="C:plasma membrane"/>
    <property type="evidence" value="ECO:0007669"/>
    <property type="project" value="UniProtKB-SubCell"/>
</dbReference>
<dbReference type="InterPro" id="IPR024079">
    <property type="entry name" value="MetalloPept_cat_dom_sf"/>
</dbReference>
<dbReference type="PANTHER" id="PTHR11733">
    <property type="entry name" value="ZINC METALLOPROTEASE FAMILY M13 NEPRILYSIN-RELATED"/>
    <property type="match status" value="1"/>
</dbReference>
<dbReference type="Gene3D" id="1.10.1380.10">
    <property type="entry name" value="Neutral endopeptidase , domain2"/>
    <property type="match status" value="1"/>
</dbReference>
<evidence type="ECO:0000259" key="10">
    <source>
        <dbReference type="Pfam" id="PF01431"/>
    </source>
</evidence>
<evidence type="ECO:0000256" key="2">
    <source>
        <dbReference type="ARBA" id="ARBA00004401"/>
    </source>
</evidence>
<dbReference type="InterPro" id="IPR000718">
    <property type="entry name" value="Peptidase_M13"/>
</dbReference>
<feature type="compositionally biased region" description="Polar residues" evidence="9">
    <location>
        <begin position="189"/>
        <end position="198"/>
    </location>
</feature>
<feature type="compositionally biased region" description="Polar residues" evidence="9">
    <location>
        <begin position="234"/>
        <end position="287"/>
    </location>
</feature>
<feature type="compositionally biased region" description="Polar residues" evidence="9">
    <location>
        <begin position="1"/>
        <end position="54"/>
    </location>
</feature>
<feature type="compositionally biased region" description="Polar residues" evidence="9">
    <location>
        <begin position="367"/>
        <end position="389"/>
    </location>
</feature>
<dbReference type="PROSITE" id="PS51885">
    <property type="entry name" value="NEPRILYSIN"/>
    <property type="match status" value="1"/>
</dbReference>
<feature type="region of interest" description="Disordered" evidence="9">
    <location>
        <begin position="318"/>
        <end position="440"/>
    </location>
</feature>
<feature type="domain" description="Peptidase M13 C-terminal" evidence="10">
    <location>
        <begin position="980"/>
        <end position="1168"/>
    </location>
</feature>
<feature type="compositionally biased region" description="Polar residues" evidence="9">
    <location>
        <begin position="146"/>
        <end position="170"/>
    </location>
</feature>
<dbReference type="InterPro" id="IPR008753">
    <property type="entry name" value="Peptidase_M13_N"/>
</dbReference>
<protein>
    <recommendedName>
        <fullName evidence="13">Peptidase M13 N-terminal domain-containing protein</fullName>
    </recommendedName>
</protein>
<keyword evidence="4" id="KW-0645">Protease</keyword>
<dbReference type="GO" id="GO:0016485">
    <property type="term" value="P:protein processing"/>
    <property type="evidence" value="ECO:0007669"/>
    <property type="project" value="TreeGrafter"/>
</dbReference>
<name>A0A1B6LX15_9HEMI</name>
<evidence type="ECO:0000256" key="8">
    <source>
        <dbReference type="ARBA" id="ARBA00023049"/>
    </source>
</evidence>
<dbReference type="InterPro" id="IPR042089">
    <property type="entry name" value="Peptidase_M13_dom_2"/>
</dbReference>
<evidence type="ECO:0000256" key="9">
    <source>
        <dbReference type="SAM" id="MobiDB-lite"/>
    </source>
</evidence>
<keyword evidence="7" id="KW-0862">Zinc</keyword>
<dbReference type="GO" id="GO:0046872">
    <property type="term" value="F:metal ion binding"/>
    <property type="evidence" value="ECO:0007669"/>
    <property type="project" value="UniProtKB-KW"/>
</dbReference>
<feature type="compositionally biased region" description="Polar residues" evidence="9">
    <location>
        <begin position="413"/>
        <end position="440"/>
    </location>
</feature>
<comment type="cofactor">
    <cofactor evidence="1">
        <name>Zn(2+)</name>
        <dbReference type="ChEBI" id="CHEBI:29105"/>
    </cofactor>
</comment>
<dbReference type="SUPFAM" id="SSF55486">
    <property type="entry name" value="Metalloproteases ('zincins'), catalytic domain"/>
    <property type="match status" value="1"/>
</dbReference>
<dbReference type="PANTHER" id="PTHR11733:SF240">
    <property type="entry name" value="GH14155P-RELATED"/>
    <property type="match status" value="1"/>
</dbReference>
<evidence type="ECO:0000256" key="6">
    <source>
        <dbReference type="ARBA" id="ARBA00022801"/>
    </source>
</evidence>
<comment type="subcellular location">
    <subcellularLocation>
        <location evidence="2">Cell membrane</location>
        <topology evidence="2">Single-pass type II membrane protein</topology>
    </subcellularLocation>
</comment>
<keyword evidence="5" id="KW-0479">Metal-binding</keyword>
<feature type="compositionally biased region" description="Low complexity" evidence="9">
    <location>
        <begin position="341"/>
        <end position="363"/>
    </location>
</feature>